<dbReference type="Proteomes" id="UP001597229">
    <property type="component" value="Unassembled WGS sequence"/>
</dbReference>
<proteinExistence type="predicted"/>
<dbReference type="SUPFAM" id="SSF51338">
    <property type="entry name" value="Composite domain of metallo-dependent hydrolases"/>
    <property type="match status" value="1"/>
</dbReference>
<dbReference type="InterPro" id="IPR050378">
    <property type="entry name" value="Metallo-dep_Hydrolases_sf"/>
</dbReference>
<dbReference type="PANTHER" id="PTHR11647:SF1">
    <property type="entry name" value="COLLAPSIN RESPONSE MEDIATOR PROTEIN"/>
    <property type="match status" value="1"/>
</dbReference>
<dbReference type="InterPro" id="IPR013108">
    <property type="entry name" value="Amidohydro_3"/>
</dbReference>
<evidence type="ECO:0000259" key="1">
    <source>
        <dbReference type="Pfam" id="PF07969"/>
    </source>
</evidence>
<feature type="domain" description="Amidohydrolase 3" evidence="1">
    <location>
        <begin position="46"/>
        <end position="248"/>
    </location>
</feature>
<sequence>MELGIFGGTVADGGTQRPQRADVLVDEGRIVAVGSFSHVETRRRLDATDAVVLPGFIDTHIHLDGWLAEGGTHEPTLRQGVTTAIVGQDGTSHFLGGPETVSEIGRYFAPINGPADFERRWTVAEYLDAVDQRSTLNVAALVPHGNARHMVLGSRTTPATAEERARIRGHVAEALEEGAVGVSTGLHYVPSRLADREELLAVSLEAAAADVPHVTHMRGYGDQAATALEEMVDLAAASKAAFHISHLLAPPGVLARFDDARQAGLDLTYDAYPYDAGFSVLTMFGLPEWAQEGDRRDILTRLSSPDARRRIDDWARQDGGRLRHLRLAHLGSPALAAYEGLTLERAAYRRQSTIGLTVCDLLLETDLDASAIGPNGRTADELIALSSHPGYMAGSDGIYIGGSPHPRGWGAFARTIKMMVHDARRWDWSDVAHHLAAAPARRFGLSDRGELRPGLAADVVVMQPEDVADRATYDDPTDLAAGARHVVVNGVPALVDGQVTGATPGRALRRLR</sequence>
<comment type="caution">
    <text evidence="2">The sequence shown here is derived from an EMBL/GenBank/DDBJ whole genome shotgun (WGS) entry which is preliminary data.</text>
</comment>
<dbReference type="InterPro" id="IPR011059">
    <property type="entry name" value="Metal-dep_hydrolase_composite"/>
</dbReference>
<protein>
    <submittedName>
        <fullName evidence="2">Amidohydrolase family protein</fullName>
    </submittedName>
</protein>
<evidence type="ECO:0000313" key="2">
    <source>
        <dbReference type="EMBL" id="MFD1250300.1"/>
    </source>
</evidence>
<name>A0ABW3W597_9ACTN</name>
<dbReference type="Pfam" id="PF07969">
    <property type="entry name" value="Amidohydro_3"/>
    <property type="match status" value="2"/>
</dbReference>
<accession>A0ABW3W597</accession>
<dbReference type="SUPFAM" id="SSF51556">
    <property type="entry name" value="Metallo-dependent hydrolases"/>
    <property type="match status" value="1"/>
</dbReference>
<dbReference type="Gene3D" id="3.20.20.140">
    <property type="entry name" value="Metal-dependent hydrolases"/>
    <property type="match status" value="2"/>
</dbReference>
<dbReference type="RefSeq" id="WP_367919579.1">
    <property type="nucleotide sequence ID" value="NZ_BAABAC010000023.1"/>
</dbReference>
<feature type="domain" description="Amidohydrolase 3" evidence="1">
    <location>
        <begin position="384"/>
        <end position="492"/>
    </location>
</feature>
<gene>
    <name evidence="2" type="ORF">ACFQ3F_21075</name>
</gene>
<keyword evidence="3" id="KW-1185">Reference proteome</keyword>
<evidence type="ECO:0000313" key="3">
    <source>
        <dbReference type="Proteomes" id="UP001597229"/>
    </source>
</evidence>
<organism evidence="2 3">
    <name type="scientific">Nocardioides ginsengisoli</name>
    <dbReference type="NCBI Taxonomy" id="363868"/>
    <lineage>
        <taxon>Bacteria</taxon>
        <taxon>Bacillati</taxon>
        <taxon>Actinomycetota</taxon>
        <taxon>Actinomycetes</taxon>
        <taxon>Propionibacteriales</taxon>
        <taxon>Nocardioidaceae</taxon>
        <taxon>Nocardioides</taxon>
    </lineage>
</organism>
<dbReference type="PANTHER" id="PTHR11647">
    <property type="entry name" value="HYDRANTOINASE/DIHYDROPYRIMIDINASE FAMILY MEMBER"/>
    <property type="match status" value="1"/>
</dbReference>
<reference evidence="3" key="1">
    <citation type="journal article" date="2019" name="Int. J. Syst. Evol. Microbiol.">
        <title>The Global Catalogue of Microorganisms (GCM) 10K type strain sequencing project: providing services to taxonomists for standard genome sequencing and annotation.</title>
        <authorList>
            <consortium name="The Broad Institute Genomics Platform"/>
            <consortium name="The Broad Institute Genome Sequencing Center for Infectious Disease"/>
            <person name="Wu L."/>
            <person name="Ma J."/>
        </authorList>
    </citation>
    <scope>NUCLEOTIDE SEQUENCE [LARGE SCALE GENOMIC DNA]</scope>
    <source>
        <strain evidence="3">CCUG 52478</strain>
    </source>
</reference>
<dbReference type="InterPro" id="IPR032466">
    <property type="entry name" value="Metal_Hydrolase"/>
</dbReference>
<dbReference type="EMBL" id="JBHTLX010000023">
    <property type="protein sequence ID" value="MFD1250300.1"/>
    <property type="molecule type" value="Genomic_DNA"/>
</dbReference>